<accession>A0A9D1GW66</accession>
<proteinExistence type="predicted"/>
<gene>
    <name evidence="1" type="ORF">IAC39_06865</name>
</gene>
<name>A0A9D1GW66_9FIRM</name>
<protein>
    <recommendedName>
        <fullName evidence="3">YolD-like protein</fullName>
    </recommendedName>
</protein>
<reference evidence="1" key="1">
    <citation type="submission" date="2020-10" db="EMBL/GenBank/DDBJ databases">
        <authorList>
            <person name="Gilroy R."/>
        </authorList>
    </citation>
    <scope>NUCLEOTIDE SEQUENCE</scope>
    <source>
        <strain evidence="1">CHK33-4379</strain>
    </source>
</reference>
<reference evidence="1" key="2">
    <citation type="journal article" date="2021" name="PeerJ">
        <title>Extensive microbial diversity within the chicken gut microbiome revealed by metagenomics and culture.</title>
        <authorList>
            <person name="Gilroy R."/>
            <person name="Ravi A."/>
            <person name="Getino M."/>
            <person name="Pursley I."/>
            <person name="Horton D.L."/>
            <person name="Alikhan N.F."/>
            <person name="Baker D."/>
            <person name="Gharbi K."/>
            <person name="Hall N."/>
            <person name="Watson M."/>
            <person name="Adriaenssens E.M."/>
            <person name="Foster-Nyarko E."/>
            <person name="Jarju S."/>
            <person name="Secka A."/>
            <person name="Antonio M."/>
            <person name="Oren A."/>
            <person name="Chaudhuri R.R."/>
            <person name="La Ragione R."/>
            <person name="Hildebrand F."/>
            <person name="Pallen M.J."/>
        </authorList>
    </citation>
    <scope>NUCLEOTIDE SEQUENCE</scope>
    <source>
        <strain evidence="1">CHK33-4379</strain>
    </source>
</reference>
<dbReference type="Proteomes" id="UP000824136">
    <property type="component" value="Unassembled WGS sequence"/>
</dbReference>
<sequence length="138" mass="15514">MYEDIINLPHHVSKTRPQMSLIERAAQFSPFSALDGYDDAVDETARLTDRQAALSDDARTELDRKMQFLKDMISLHPEVTAVYFLPDLKKEGGAYLTAIGRVKKLDDFERAMVFDDGSVIPYDSILAISGEVFPEELG</sequence>
<organism evidence="1 2">
    <name type="scientific">Candidatus Faeciplasma pullistercoris</name>
    <dbReference type="NCBI Taxonomy" id="2840800"/>
    <lineage>
        <taxon>Bacteria</taxon>
        <taxon>Bacillati</taxon>
        <taxon>Bacillota</taxon>
        <taxon>Clostridia</taxon>
        <taxon>Eubacteriales</taxon>
        <taxon>Oscillospiraceae</taxon>
        <taxon>Oscillospiraceae incertae sedis</taxon>
        <taxon>Candidatus Faeciplasma</taxon>
    </lineage>
</organism>
<comment type="caution">
    <text evidence="1">The sequence shown here is derived from an EMBL/GenBank/DDBJ whole genome shotgun (WGS) entry which is preliminary data.</text>
</comment>
<dbReference type="EMBL" id="DVLL01000021">
    <property type="protein sequence ID" value="HIT59415.1"/>
    <property type="molecule type" value="Genomic_DNA"/>
</dbReference>
<evidence type="ECO:0008006" key="3">
    <source>
        <dbReference type="Google" id="ProtNLM"/>
    </source>
</evidence>
<evidence type="ECO:0000313" key="1">
    <source>
        <dbReference type="EMBL" id="HIT59415.1"/>
    </source>
</evidence>
<evidence type="ECO:0000313" key="2">
    <source>
        <dbReference type="Proteomes" id="UP000824136"/>
    </source>
</evidence>
<dbReference type="AlphaFoldDB" id="A0A9D1GW66"/>